<evidence type="ECO:0000256" key="1">
    <source>
        <dbReference type="SAM" id="MobiDB-lite"/>
    </source>
</evidence>
<evidence type="ECO:0000313" key="2">
    <source>
        <dbReference type="EMBL" id="KAK3581851.1"/>
    </source>
</evidence>
<dbReference type="AlphaFoldDB" id="A0AAE0VLB6"/>
<reference evidence="2" key="2">
    <citation type="journal article" date="2021" name="Genome Biol. Evol.">
        <title>Developing a high-quality reference genome for a parasitic bivalve with doubly uniparental inheritance (Bivalvia: Unionida).</title>
        <authorList>
            <person name="Smith C.H."/>
        </authorList>
    </citation>
    <scope>NUCLEOTIDE SEQUENCE</scope>
    <source>
        <strain evidence="2">CHS0354</strain>
        <tissue evidence="2">Mantle</tissue>
    </source>
</reference>
<comment type="caution">
    <text evidence="2">The sequence shown here is derived from an EMBL/GenBank/DDBJ whole genome shotgun (WGS) entry which is preliminary data.</text>
</comment>
<name>A0AAE0VLB6_9BIVA</name>
<feature type="compositionally biased region" description="Polar residues" evidence="1">
    <location>
        <begin position="150"/>
        <end position="161"/>
    </location>
</feature>
<reference evidence="2" key="1">
    <citation type="journal article" date="2021" name="Genome Biol. Evol.">
        <title>A High-Quality Reference Genome for a Parasitic Bivalve with Doubly Uniparental Inheritance (Bivalvia: Unionida).</title>
        <authorList>
            <person name="Smith C.H."/>
        </authorList>
    </citation>
    <scope>NUCLEOTIDE SEQUENCE</scope>
    <source>
        <strain evidence="2">CHS0354</strain>
    </source>
</reference>
<protein>
    <submittedName>
        <fullName evidence="2">Uncharacterized protein</fullName>
    </submittedName>
</protein>
<keyword evidence="3" id="KW-1185">Reference proteome</keyword>
<dbReference type="EMBL" id="JAEAOA010000620">
    <property type="protein sequence ID" value="KAK3581851.1"/>
    <property type="molecule type" value="Genomic_DNA"/>
</dbReference>
<proteinExistence type="predicted"/>
<dbReference type="Proteomes" id="UP001195483">
    <property type="component" value="Unassembled WGS sequence"/>
</dbReference>
<evidence type="ECO:0000313" key="3">
    <source>
        <dbReference type="Proteomes" id="UP001195483"/>
    </source>
</evidence>
<organism evidence="2 3">
    <name type="scientific">Potamilus streckersoni</name>
    <dbReference type="NCBI Taxonomy" id="2493646"/>
    <lineage>
        <taxon>Eukaryota</taxon>
        <taxon>Metazoa</taxon>
        <taxon>Spiralia</taxon>
        <taxon>Lophotrochozoa</taxon>
        <taxon>Mollusca</taxon>
        <taxon>Bivalvia</taxon>
        <taxon>Autobranchia</taxon>
        <taxon>Heteroconchia</taxon>
        <taxon>Palaeoheterodonta</taxon>
        <taxon>Unionida</taxon>
        <taxon>Unionoidea</taxon>
        <taxon>Unionidae</taxon>
        <taxon>Ambleminae</taxon>
        <taxon>Lampsilini</taxon>
        <taxon>Potamilus</taxon>
    </lineage>
</organism>
<feature type="region of interest" description="Disordered" evidence="1">
    <location>
        <begin position="124"/>
        <end position="161"/>
    </location>
</feature>
<reference evidence="2" key="3">
    <citation type="submission" date="2023-05" db="EMBL/GenBank/DDBJ databases">
        <authorList>
            <person name="Smith C.H."/>
        </authorList>
    </citation>
    <scope>NUCLEOTIDE SEQUENCE</scope>
    <source>
        <strain evidence="2">CHS0354</strain>
        <tissue evidence="2">Mantle</tissue>
    </source>
</reference>
<gene>
    <name evidence="2" type="ORF">CHS0354_009739</name>
</gene>
<accession>A0AAE0VLB6</accession>
<sequence length="161" mass="18039">MESALPMGTPRQPIRANPMPKHVWKEPCPWAHHGREFETCMIQCLIHGHTTATVAENALSLGTPRQPIRANTVQKHVCQSNFTMDTQRKQIRANPMVGIESTLYEKQGTILSVCGKPNAWQIDKLNGDGSRPEGGKDSTVLKAEDKQSKSVEVQTNYRRHL</sequence>